<protein>
    <submittedName>
        <fullName evidence="2">706_t:CDS:1</fullName>
    </submittedName>
</protein>
<dbReference type="OrthoDB" id="2373268at2759"/>
<dbReference type="EMBL" id="CAJVPL010002233">
    <property type="protein sequence ID" value="CAG8604078.1"/>
    <property type="molecule type" value="Genomic_DNA"/>
</dbReference>
<feature type="compositionally biased region" description="Low complexity" evidence="1">
    <location>
        <begin position="211"/>
        <end position="222"/>
    </location>
</feature>
<accession>A0A9N9GI77</accession>
<sequence length="495" mass="55019">MATYKQNPIRIQRHLASSDSEENSASEWFVFGARTAKREPRPVQLSRNNTTNTVSEDDEWHMLSDETSPVDENSSVLEGISDVSSSGSGFNSEVEVVVNESHDIVQRSPTPIRFTRLMPSHDGTGDFSNPTESNVSISHPNSSMPNSLHGKINSKRRESVGSNEQSKDNSSRRSGIFKNELTTLTLRVLEDPNLACQDRTSWNNFPKTEPISSSAAASSSAKSTIITTTNNNASSSRGNSLNYANSRRPSFTPLFDLSVSVPSGRNHEHHDTRYSEHNSPNISRLANNIMNSREALSINFLPTIDKGTFNEILTNKNEIPSILSAVWMSFCRFTSNIINADVELYNDISLATARSLESSNNNFGGGLASIIAETGENRYTYDACYLPFGNHLTFTDLGYFPLGERDNIFSHKHQSNVNTKSEGNLNRIRARNFFNRCDNTGSDCGSESRLKPRSRSLSLRNFFNRRNSSGSDCGLENARVVSNTIEHPVYEQECI</sequence>
<proteinExistence type="predicted"/>
<dbReference type="AlphaFoldDB" id="A0A9N9GI77"/>
<feature type="region of interest" description="Disordered" evidence="1">
    <location>
        <begin position="113"/>
        <end position="175"/>
    </location>
</feature>
<feature type="compositionally biased region" description="Basic and acidic residues" evidence="1">
    <location>
        <begin position="155"/>
        <end position="171"/>
    </location>
</feature>
<reference evidence="2" key="1">
    <citation type="submission" date="2021-06" db="EMBL/GenBank/DDBJ databases">
        <authorList>
            <person name="Kallberg Y."/>
            <person name="Tangrot J."/>
            <person name="Rosling A."/>
        </authorList>
    </citation>
    <scope>NUCLEOTIDE SEQUENCE</scope>
    <source>
        <strain evidence="2">MT106</strain>
    </source>
</reference>
<name>A0A9N9GI77_9GLOM</name>
<comment type="caution">
    <text evidence="2">The sequence shown here is derived from an EMBL/GenBank/DDBJ whole genome shotgun (WGS) entry which is preliminary data.</text>
</comment>
<dbReference type="Proteomes" id="UP000789831">
    <property type="component" value="Unassembled WGS sequence"/>
</dbReference>
<feature type="compositionally biased region" description="Polar residues" evidence="1">
    <location>
        <begin position="126"/>
        <end position="146"/>
    </location>
</feature>
<evidence type="ECO:0000313" key="3">
    <source>
        <dbReference type="Proteomes" id="UP000789831"/>
    </source>
</evidence>
<organism evidence="2 3">
    <name type="scientific">Ambispora gerdemannii</name>
    <dbReference type="NCBI Taxonomy" id="144530"/>
    <lineage>
        <taxon>Eukaryota</taxon>
        <taxon>Fungi</taxon>
        <taxon>Fungi incertae sedis</taxon>
        <taxon>Mucoromycota</taxon>
        <taxon>Glomeromycotina</taxon>
        <taxon>Glomeromycetes</taxon>
        <taxon>Archaeosporales</taxon>
        <taxon>Ambisporaceae</taxon>
        <taxon>Ambispora</taxon>
    </lineage>
</organism>
<keyword evidence="3" id="KW-1185">Reference proteome</keyword>
<gene>
    <name evidence="2" type="ORF">AGERDE_LOCUS9249</name>
</gene>
<evidence type="ECO:0000256" key="1">
    <source>
        <dbReference type="SAM" id="MobiDB-lite"/>
    </source>
</evidence>
<feature type="region of interest" description="Disordered" evidence="1">
    <location>
        <begin position="200"/>
        <end position="222"/>
    </location>
</feature>
<evidence type="ECO:0000313" key="2">
    <source>
        <dbReference type="EMBL" id="CAG8604078.1"/>
    </source>
</evidence>